<dbReference type="InterPro" id="IPR057767">
    <property type="entry name" value="UGSC-like_dom"/>
</dbReference>
<sequence length="106" mass="11902">MNSNHSNYFQLQTGQLVYDPRGQVEAESIPLAPRVSTLSGLRVGVLDNTKWNANKLLRQTVSLLEDEIAFAHVRFYKKDSFSRNAAPELIERIVTENDVVITAIGD</sequence>
<proteinExistence type="predicted"/>
<dbReference type="AlphaFoldDB" id="W4LF36"/>
<evidence type="ECO:0000313" key="2">
    <source>
        <dbReference type="EMBL" id="ETW96534.1"/>
    </source>
</evidence>
<comment type="caution">
    <text evidence="2">The sequence shown here is derived from an EMBL/GenBank/DDBJ whole genome shotgun (WGS) entry which is preliminary data.</text>
</comment>
<keyword evidence="3" id="KW-1185">Reference proteome</keyword>
<dbReference type="Pfam" id="PF24696">
    <property type="entry name" value="UGSC"/>
    <property type="match status" value="1"/>
</dbReference>
<reference evidence="2 3" key="1">
    <citation type="journal article" date="2014" name="Nature">
        <title>An environmental bacterial taxon with a large and distinct metabolic repertoire.</title>
        <authorList>
            <person name="Wilson M.C."/>
            <person name="Mori T."/>
            <person name="Ruckert C."/>
            <person name="Uria A.R."/>
            <person name="Helf M.J."/>
            <person name="Takada K."/>
            <person name="Gernert C."/>
            <person name="Steffens U.A."/>
            <person name="Heycke N."/>
            <person name="Schmitt S."/>
            <person name="Rinke C."/>
            <person name="Helfrich E.J."/>
            <person name="Brachmann A.O."/>
            <person name="Gurgui C."/>
            <person name="Wakimoto T."/>
            <person name="Kracht M."/>
            <person name="Crusemann M."/>
            <person name="Hentschel U."/>
            <person name="Abe I."/>
            <person name="Matsunaga S."/>
            <person name="Kalinowski J."/>
            <person name="Takeyama H."/>
            <person name="Piel J."/>
        </authorList>
    </citation>
    <scope>NUCLEOTIDE SEQUENCE [LARGE SCALE GENOMIC DNA]</scope>
    <source>
        <strain evidence="3">TSY1</strain>
    </source>
</reference>
<protein>
    <recommendedName>
        <fullName evidence="1">UGSC-like domain-containing protein</fullName>
    </recommendedName>
</protein>
<gene>
    <name evidence="2" type="ORF">ETSY1_26255</name>
</gene>
<dbReference type="Proteomes" id="UP000019141">
    <property type="component" value="Unassembled WGS sequence"/>
</dbReference>
<organism evidence="2 3">
    <name type="scientific">Entotheonella factor</name>
    <dbReference type="NCBI Taxonomy" id="1429438"/>
    <lineage>
        <taxon>Bacteria</taxon>
        <taxon>Pseudomonadati</taxon>
        <taxon>Nitrospinota/Tectimicrobiota group</taxon>
        <taxon>Candidatus Tectimicrobiota</taxon>
        <taxon>Candidatus Entotheonellia</taxon>
        <taxon>Candidatus Entotheonellales</taxon>
        <taxon>Candidatus Entotheonellaceae</taxon>
        <taxon>Candidatus Entotheonella</taxon>
    </lineage>
</organism>
<feature type="domain" description="UGSC-like" evidence="1">
    <location>
        <begin position="17"/>
        <end position="106"/>
    </location>
</feature>
<evidence type="ECO:0000313" key="3">
    <source>
        <dbReference type="Proteomes" id="UP000019141"/>
    </source>
</evidence>
<evidence type="ECO:0000259" key="1">
    <source>
        <dbReference type="Pfam" id="PF24696"/>
    </source>
</evidence>
<name>W4LF36_ENTF1</name>
<dbReference type="HOGENOM" id="CLU_179842_0_0_7"/>
<accession>W4LF36</accession>
<dbReference type="EMBL" id="AZHW01000774">
    <property type="protein sequence ID" value="ETW96534.1"/>
    <property type="molecule type" value="Genomic_DNA"/>
</dbReference>